<dbReference type="RefSeq" id="WP_270685854.1">
    <property type="nucleotide sequence ID" value="NZ_JAQFWQ010000029.1"/>
</dbReference>
<accession>A0ABT4U364</accession>
<evidence type="ECO:0000313" key="3">
    <source>
        <dbReference type="Proteomes" id="UP001527866"/>
    </source>
</evidence>
<evidence type="ECO:0000256" key="1">
    <source>
        <dbReference type="SAM" id="MobiDB-lite"/>
    </source>
</evidence>
<dbReference type="EMBL" id="JAQFWQ010000029">
    <property type="protein sequence ID" value="MDA2811398.1"/>
    <property type="molecule type" value="Genomic_DNA"/>
</dbReference>
<organism evidence="2 3">
    <name type="scientific">Nocardiopsis endophytica</name>
    <dbReference type="NCBI Taxonomy" id="3018445"/>
    <lineage>
        <taxon>Bacteria</taxon>
        <taxon>Bacillati</taxon>
        <taxon>Actinomycetota</taxon>
        <taxon>Actinomycetes</taxon>
        <taxon>Streptosporangiales</taxon>
        <taxon>Nocardiopsidaceae</taxon>
        <taxon>Nocardiopsis</taxon>
    </lineage>
</organism>
<evidence type="ECO:0000313" key="2">
    <source>
        <dbReference type="EMBL" id="MDA2811398.1"/>
    </source>
</evidence>
<sequence>MLRRLERAMAPHRKVMAEIIAQDPGEQQRRAHLKNKTRTADAAGLSSWTTSDLTLEKALQDPNDLAENLID</sequence>
<name>A0ABT4U364_9ACTN</name>
<gene>
    <name evidence="2" type="ORF">O4J56_12215</name>
</gene>
<dbReference type="Proteomes" id="UP001527866">
    <property type="component" value="Unassembled WGS sequence"/>
</dbReference>
<reference evidence="2 3" key="1">
    <citation type="submission" date="2023-01" db="EMBL/GenBank/DDBJ databases">
        <title>Draft genome sequence of Nocardiopsis sp. RSe5-2 isolated from halophytes.</title>
        <authorList>
            <person name="Duangmal K."/>
            <person name="Chantavorakit T."/>
        </authorList>
    </citation>
    <scope>NUCLEOTIDE SEQUENCE [LARGE SCALE GENOMIC DNA]</scope>
    <source>
        <strain evidence="2 3">RSe5-2</strain>
    </source>
</reference>
<comment type="caution">
    <text evidence="2">The sequence shown here is derived from an EMBL/GenBank/DDBJ whole genome shotgun (WGS) entry which is preliminary data.</text>
</comment>
<feature type="region of interest" description="Disordered" evidence="1">
    <location>
        <begin position="19"/>
        <end position="47"/>
    </location>
</feature>
<keyword evidence="3" id="KW-1185">Reference proteome</keyword>
<proteinExistence type="predicted"/>
<protein>
    <submittedName>
        <fullName evidence="2">Uncharacterized protein</fullName>
    </submittedName>
</protein>